<dbReference type="Gene3D" id="3.30.730.10">
    <property type="entry name" value="AP2/ERF domain"/>
    <property type="match status" value="1"/>
</dbReference>
<dbReference type="InterPro" id="IPR016177">
    <property type="entry name" value="DNA-bd_dom_sf"/>
</dbReference>
<dbReference type="GO" id="GO:0003677">
    <property type="term" value="F:DNA binding"/>
    <property type="evidence" value="ECO:0007669"/>
    <property type="project" value="UniProtKB-KW"/>
</dbReference>
<keyword evidence="3" id="KW-0805">Transcription regulation</keyword>
<feature type="region of interest" description="Disordered" evidence="7">
    <location>
        <begin position="145"/>
        <end position="170"/>
    </location>
</feature>
<evidence type="ECO:0000256" key="5">
    <source>
        <dbReference type="ARBA" id="ARBA00023163"/>
    </source>
</evidence>
<dbReference type="SMART" id="SM00380">
    <property type="entry name" value="AP2"/>
    <property type="match status" value="1"/>
</dbReference>
<dbReference type="GO" id="GO:0009873">
    <property type="term" value="P:ethylene-activated signaling pathway"/>
    <property type="evidence" value="ECO:0007669"/>
    <property type="project" value="InterPro"/>
</dbReference>
<feature type="compositionally biased region" description="Polar residues" evidence="7">
    <location>
        <begin position="145"/>
        <end position="168"/>
    </location>
</feature>
<evidence type="ECO:0000313" key="10">
    <source>
        <dbReference type="Proteomes" id="UP000325081"/>
    </source>
</evidence>
<reference evidence="10" key="1">
    <citation type="journal article" date="2019" name="Curr. Biol.">
        <title>Genome Sequence of Striga asiatica Provides Insight into the Evolution of Plant Parasitism.</title>
        <authorList>
            <person name="Yoshida S."/>
            <person name="Kim S."/>
            <person name="Wafula E.K."/>
            <person name="Tanskanen J."/>
            <person name="Kim Y.M."/>
            <person name="Honaas L."/>
            <person name="Yang Z."/>
            <person name="Spallek T."/>
            <person name="Conn C.E."/>
            <person name="Ichihashi Y."/>
            <person name="Cheong K."/>
            <person name="Cui S."/>
            <person name="Der J.P."/>
            <person name="Gundlach H."/>
            <person name="Jiao Y."/>
            <person name="Hori C."/>
            <person name="Ishida J.K."/>
            <person name="Kasahara H."/>
            <person name="Kiba T."/>
            <person name="Kim M.S."/>
            <person name="Koo N."/>
            <person name="Laohavisit A."/>
            <person name="Lee Y.H."/>
            <person name="Lumba S."/>
            <person name="McCourt P."/>
            <person name="Mortimer J.C."/>
            <person name="Mutuku J.M."/>
            <person name="Nomura T."/>
            <person name="Sasaki-Sekimoto Y."/>
            <person name="Seto Y."/>
            <person name="Wang Y."/>
            <person name="Wakatake T."/>
            <person name="Sakakibara H."/>
            <person name="Demura T."/>
            <person name="Yamaguchi S."/>
            <person name="Yoneyama K."/>
            <person name="Manabe R.I."/>
            <person name="Nelson D.C."/>
            <person name="Schulman A.H."/>
            <person name="Timko M.P."/>
            <person name="dePamphilis C.W."/>
            <person name="Choi D."/>
            <person name="Shirasu K."/>
        </authorList>
    </citation>
    <scope>NUCLEOTIDE SEQUENCE [LARGE SCALE GENOMIC DNA]</scope>
    <source>
        <strain evidence="10">cv. UVA1</strain>
    </source>
</reference>
<accession>A0A5A7QAB0</accession>
<dbReference type="InterPro" id="IPR044808">
    <property type="entry name" value="ERF_plant"/>
</dbReference>
<keyword evidence="4" id="KW-0238">DNA-binding</keyword>
<keyword evidence="2" id="KW-0611">Plant defense</keyword>
<evidence type="ECO:0000256" key="1">
    <source>
        <dbReference type="ARBA" id="ARBA00004123"/>
    </source>
</evidence>
<comment type="caution">
    <text evidence="9">The sequence shown here is derived from an EMBL/GenBank/DDBJ whole genome shotgun (WGS) entry which is preliminary data.</text>
</comment>
<gene>
    <name evidence="9" type="ORF">STAS_18954</name>
</gene>
<dbReference type="PANTHER" id="PTHR31190">
    <property type="entry name" value="DNA-BINDING DOMAIN"/>
    <property type="match status" value="1"/>
</dbReference>
<feature type="region of interest" description="Disordered" evidence="7">
    <location>
        <begin position="55"/>
        <end position="77"/>
    </location>
</feature>
<keyword evidence="6" id="KW-0539">Nucleus</keyword>
<feature type="domain" description="AP2/ERF" evidence="8">
    <location>
        <begin position="73"/>
        <end position="130"/>
    </location>
</feature>
<evidence type="ECO:0000256" key="7">
    <source>
        <dbReference type="SAM" id="MobiDB-lite"/>
    </source>
</evidence>
<keyword evidence="10" id="KW-1185">Reference proteome</keyword>
<dbReference type="AlphaFoldDB" id="A0A5A7QAB0"/>
<sequence>MHHSDKTTNQNEHNTQTSPQTTVEEFFSVTGDMETCRICQINGCLGCHFFTGMPPDEVAQNTKRKQKKKKKKNYRGVRQRPWGKWAAEIRDPRKAARVWLGTFGNEEDAARAYDRAAIEFRGPRAKLNFPFADYMRGSSSSNYRLESEGKSSSMEIGPSDSSRLSGKMQSECWEMTVGKEEIEEWVTLMNSNDNVDSPDSV</sequence>
<evidence type="ECO:0000259" key="8">
    <source>
        <dbReference type="PROSITE" id="PS51032"/>
    </source>
</evidence>
<dbReference type="SUPFAM" id="SSF54171">
    <property type="entry name" value="DNA-binding domain"/>
    <property type="match status" value="1"/>
</dbReference>
<dbReference type="GO" id="GO:0005634">
    <property type="term" value="C:nucleus"/>
    <property type="evidence" value="ECO:0007669"/>
    <property type="project" value="UniProtKB-SubCell"/>
</dbReference>
<feature type="compositionally biased region" description="Basic residues" evidence="7">
    <location>
        <begin position="62"/>
        <end position="77"/>
    </location>
</feature>
<evidence type="ECO:0000256" key="3">
    <source>
        <dbReference type="ARBA" id="ARBA00023015"/>
    </source>
</evidence>
<dbReference type="PROSITE" id="PS51032">
    <property type="entry name" value="AP2_ERF"/>
    <property type="match status" value="1"/>
</dbReference>
<evidence type="ECO:0000256" key="4">
    <source>
        <dbReference type="ARBA" id="ARBA00023125"/>
    </source>
</evidence>
<dbReference type="InterPro" id="IPR001471">
    <property type="entry name" value="AP2/ERF_dom"/>
</dbReference>
<dbReference type="Pfam" id="PF00847">
    <property type="entry name" value="AP2"/>
    <property type="match status" value="1"/>
</dbReference>
<evidence type="ECO:0000256" key="2">
    <source>
        <dbReference type="ARBA" id="ARBA00022821"/>
    </source>
</evidence>
<feature type="region of interest" description="Disordered" evidence="7">
    <location>
        <begin position="1"/>
        <end position="22"/>
    </location>
</feature>
<dbReference type="GO" id="GO:0006952">
    <property type="term" value="P:defense response"/>
    <property type="evidence" value="ECO:0007669"/>
    <property type="project" value="UniProtKB-KW"/>
</dbReference>
<dbReference type="Proteomes" id="UP000325081">
    <property type="component" value="Unassembled WGS sequence"/>
</dbReference>
<dbReference type="GO" id="GO:0003700">
    <property type="term" value="F:DNA-binding transcription factor activity"/>
    <property type="evidence" value="ECO:0007669"/>
    <property type="project" value="InterPro"/>
</dbReference>
<dbReference type="EMBL" id="BKCP01006294">
    <property type="protein sequence ID" value="GER42189.1"/>
    <property type="molecule type" value="Genomic_DNA"/>
</dbReference>
<evidence type="ECO:0000256" key="6">
    <source>
        <dbReference type="ARBA" id="ARBA00023242"/>
    </source>
</evidence>
<protein>
    <submittedName>
        <fullName evidence="9">Ethylene-responsive transcription factor</fullName>
    </submittedName>
</protein>
<dbReference type="CDD" id="cd00018">
    <property type="entry name" value="AP2"/>
    <property type="match status" value="1"/>
</dbReference>
<dbReference type="PANTHER" id="PTHR31190:SF181">
    <property type="entry name" value="OS02G0764700 PROTEIN"/>
    <property type="match status" value="1"/>
</dbReference>
<comment type="subcellular location">
    <subcellularLocation>
        <location evidence="1">Nucleus</location>
    </subcellularLocation>
</comment>
<evidence type="ECO:0000313" key="9">
    <source>
        <dbReference type="EMBL" id="GER42189.1"/>
    </source>
</evidence>
<dbReference type="FunFam" id="3.30.730.10:FF:000001">
    <property type="entry name" value="Ethylene-responsive transcription factor 2"/>
    <property type="match status" value="1"/>
</dbReference>
<dbReference type="OrthoDB" id="642765at2759"/>
<keyword evidence="5" id="KW-0804">Transcription</keyword>
<feature type="compositionally biased region" description="Polar residues" evidence="7">
    <location>
        <begin position="7"/>
        <end position="22"/>
    </location>
</feature>
<name>A0A5A7QAB0_STRAF</name>
<dbReference type="InterPro" id="IPR036955">
    <property type="entry name" value="AP2/ERF_dom_sf"/>
</dbReference>
<proteinExistence type="predicted"/>
<dbReference type="PRINTS" id="PR00367">
    <property type="entry name" value="ETHRSPELEMNT"/>
</dbReference>
<organism evidence="9 10">
    <name type="scientific">Striga asiatica</name>
    <name type="common">Asiatic witchweed</name>
    <name type="synonym">Buchnera asiatica</name>
    <dbReference type="NCBI Taxonomy" id="4170"/>
    <lineage>
        <taxon>Eukaryota</taxon>
        <taxon>Viridiplantae</taxon>
        <taxon>Streptophyta</taxon>
        <taxon>Embryophyta</taxon>
        <taxon>Tracheophyta</taxon>
        <taxon>Spermatophyta</taxon>
        <taxon>Magnoliopsida</taxon>
        <taxon>eudicotyledons</taxon>
        <taxon>Gunneridae</taxon>
        <taxon>Pentapetalae</taxon>
        <taxon>asterids</taxon>
        <taxon>lamiids</taxon>
        <taxon>Lamiales</taxon>
        <taxon>Orobanchaceae</taxon>
        <taxon>Buchnereae</taxon>
        <taxon>Striga</taxon>
    </lineage>
</organism>